<proteinExistence type="predicted"/>
<reference evidence="1" key="1">
    <citation type="submission" date="2023-03" db="EMBL/GenBank/DDBJ databases">
        <title>Chromosome-level genomes of two armyworms, Mythimna separata and Mythimna loreyi, provide insights into the biosynthesis and reception of sex pheromones.</title>
        <authorList>
            <person name="Zhao H."/>
        </authorList>
    </citation>
    <scope>NUCLEOTIDE SEQUENCE</scope>
    <source>
        <strain evidence="1">BeijingLab</strain>
    </source>
</reference>
<gene>
    <name evidence="1" type="ORF">PYW08_006260</name>
</gene>
<name>A0ACC2QR91_9NEOP</name>
<accession>A0ACC2QR91</accession>
<keyword evidence="2" id="KW-1185">Reference proteome</keyword>
<organism evidence="1 2">
    <name type="scientific">Mythimna loreyi</name>
    <dbReference type="NCBI Taxonomy" id="667449"/>
    <lineage>
        <taxon>Eukaryota</taxon>
        <taxon>Metazoa</taxon>
        <taxon>Ecdysozoa</taxon>
        <taxon>Arthropoda</taxon>
        <taxon>Hexapoda</taxon>
        <taxon>Insecta</taxon>
        <taxon>Pterygota</taxon>
        <taxon>Neoptera</taxon>
        <taxon>Endopterygota</taxon>
        <taxon>Lepidoptera</taxon>
        <taxon>Glossata</taxon>
        <taxon>Ditrysia</taxon>
        <taxon>Noctuoidea</taxon>
        <taxon>Noctuidae</taxon>
        <taxon>Noctuinae</taxon>
        <taxon>Hadenini</taxon>
        <taxon>Mythimna</taxon>
    </lineage>
</organism>
<dbReference type="Proteomes" id="UP001231649">
    <property type="component" value="Chromosome 19"/>
</dbReference>
<evidence type="ECO:0000313" key="2">
    <source>
        <dbReference type="Proteomes" id="UP001231649"/>
    </source>
</evidence>
<dbReference type="EMBL" id="CM056795">
    <property type="protein sequence ID" value="KAJ8720795.1"/>
    <property type="molecule type" value="Genomic_DNA"/>
</dbReference>
<comment type="caution">
    <text evidence="1">The sequence shown here is derived from an EMBL/GenBank/DDBJ whole genome shotgun (WGS) entry which is preliminary data.</text>
</comment>
<protein>
    <submittedName>
        <fullName evidence="1">Uncharacterized protein</fullName>
    </submittedName>
</protein>
<evidence type="ECO:0000313" key="1">
    <source>
        <dbReference type="EMBL" id="KAJ8720795.1"/>
    </source>
</evidence>
<sequence length="663" mass="76360">MERNIDPDQLITLVQDRGVLWDKTLNDYKNKQLKIAAWREVCCILIPNFDNLDEKERQSCGKLVSTKWSNLRDAWMRANKNEVKKSGAGAKFSKPYIYKEQMSFLQKVAEPNRTHDSVKKRPPDTSPEPSAANTTDMYSELPLPSTSKKPKTLDDKMSQFLDSRLQPDRMEDKGFRELINFAFPNYVIPSRKYFANNMMPSLYEETKSEIKKIIDTEVESICLTTDMWTSRVNDWYMAVTGHFIDKNMVLQSFLLECCALDGGSHTGTVLAQELRRIVQEWNIEEKILVVISDNGSNIKYAIEKCLGWRHFSCYAHTLNLAVQKALNNEDISNIICKIKAIVSYFKKSTIGWDKLKKYQQQAGKDVKRPLQDVSTRWNSTYYMLERFIEIKEEINSSLSNLNPGLSLLTPHEWVVIEKLLLVLRPCEQVTKEMSGQKYVTGSAVIPITTALKSSLVELILNDAEPLPDEVEKVRTDLFGELVSRFSSLENNRIYTVCMFLDPRYKLYFENEATADNTKKNVIGLVTNLIREAEATTGRDNQIDQPTNEGNYERGDIWKHYHKKMQNIRPAGTAYSRAIVEVQRYLDDKVVNINESPLAWWALNKNSYPHLAKLARLKQNALATSVPCERLFSVAGNILSERRTRLGVRKVQQMLFIKENKKII</sequence>